<dbReference type="RefSeq" id="WP_191730272.1">
    <property type="nucleotide sequence ID" value="NZ_JACSQJ010000010.1"/>
</dbReference>
<accession>A0ABR8UM29</accession>
<name>A0ABR8UM29_9GAMM</name>
<evidence type="ECO:0000313" key="2">
    <source>
        <dbReference type="Proteomes" id="UP000647183"/>
    </source>
</evidence>
<comment type="caution">
    <text evidence="1">The sequence shown here is derived from an EMBL/GenBank/DDBJ whole genome shotgun (WGS) entry which is preliminary data.</text>
</comment>
<proteinExistence type="predicted"/>
<dbReference type="EMBL" id="JACSQJ010000010">
    <property type="protein sequence ID" value="MBD7989081.1"/>
    <property type="molecule type" value="Genomic_DNA"/>
</dbReference>
<sequence>MPVIVIPVIAGVLALASPPGEPAPVEGFGQALAGPALEAMRGGESVDTVIVDVDNTGNVDGNSAVGTVGGPNTVTGGAFGNAAGINTVIQNSGANVLIQNGTAVNVRFGGGGP</sequence>
<keyword evidence="2" id="KW-1185">Reference proteome</keyword>
<gene>
    <name evidence="1" type="ORF">H9645_13675</name>
</gene>
<protein>
    <submittedName>
        <fullName evidence="1">Uncharacterized protein</fullName>
    </submittedName>
</protein>
<organism evidence="1 2">
    <name type="scientific">Luteimonas colneyensis</name>
    <dbReference type="NCBI Taxonomy" id="2762230"/>
    <lineage>
        <taxon>Bacteria</taxon>
        <taxon>Pseudomonadati</taxon>
        <taxon>Pseudomonadota</taxon>
        <taxon>Gammaproteobacteria</taxon>
        <taxon>Lysobacterales</taxon>
        <taxon>Lysobacteraceae</taxon>
        <taxon>Luteimonas</taxon>
    </lineage>
</organism>
<reference evidence="1 2" key="1">
    <citation type="submission" date="2020-08" db="EMBL/GenBank/DDBJ databases">
        <title>A Genomic Blueprint of the Chicken Gut Microbiome.</title>
        <authorList>
            <person name="Gilroy R."/>
            <person name="Ravi A."/>
            <person name="Getino M."/>
            <person name="Pursley I."/>
            <person name="Horton D.L."/>
            <person name="Alikhan N.-F."/>
            <person name="Baker D."/>
            <person name="Gharbi K."/>
            <person name="Hall N."/>
            <person name="Watson M."/>
            <person name="Adriaenssens E.M."/>
            <person name="Foster-Nyarko E."/>
            <person name="Jarju S."/>
            <person name="Secka A."/>
            <person name="Antonio M."/>
            <person name="Oren A."/>
            <person name="Chaudhuri R."/>
            <person name="La Ragione R.M."/>
            <person name="Hildebrand F."/>
            <person name="Pallen M.J."/>
        </authorList>
    </citation>
    <scope>NUCLEOTIDE SEQUENCE [LARGE SCALE GENOMIC DNA]</scope>
    <source>
        <strain evidence="1 2">Sa2BVA3</strain>
    </source>
</reference>
<dbReference type="Proteomes" id="UP000647183">
    <property type="component" value="Unassembled WGS sequence"/>
</dbReference>
<evidence type="ECO:0000313" key="1">
    <source>
        <dbReference type="EMBL" id="MBD7989081.1"/>
    </source>
</evidence>